<reference evidence="1 2" key="1">
    <citation type="journal article" date="2024" name="Front Chem Biol">
        <title>Unveiling the potential of Daldinia eschscholtzii MFLUCC 19-0629 through bioactivity and bioinformatics studies for enhanced sustainable agriculture production.</title>
        <authorList>
            <person name="Brooks S."/>
            <person name="Weaver J.A."/>
            <person name="Klomchit A."/>
            <person name="Alharthi S.A."/>
            <person name="Onlamun T."/>
            <person name="Nurani R."/>
            <person name="Vong T.K."/>
            <person name="Alberti F."/>
            <person name="Greco C."/>
        </authorList>
    </citation>
    <scope>NUCLEOTIDE SEQUENCE [LARGE SCALE GENOMIC DNA]</scope>
    <source>
        <strain evidence="1">MFLUCC 19-0629</strain>
    </source>
</reference>
<dbReference type="SUPFAM" id="SSF55961">
    <property type="entry name" value="Bet v1-like"/>
    <property type="match status" value="1"/>
</dbReference>
<evidence type="ECO:0000313" key="2">
    <source>
        <dbReference type="Proteomes" id="UP001369815"/>
    </source>
</evidence>
<organism evidence="1 2">
    <name type="scientific">Daldinia eschscholtzii</name>
    <dbReference type="NCBI Taxonomy" id="292717"/>
    <lineage>
        <taxon>Eukaryota</taxon>
        <taxon>Fungi</taxon>
        <taxon>Dikarya</taxon>
        <taxon>Ascomycota</taxon>
        <taxon>Pezizomycotina</taxon>
        <taxon>Sordariomycetes</taxon>
        <taxon>Xylariomycetidae</taxon>
        <taxon>Xylariales</taxon>
        <taxon>Hypoxylaceae</taxon>
        <taxon>Daldinia</taxon>
    </lineage>
</organism>
<dbReference type="EMBL" id="JBANMG010000009">
    <property type="protein sequence ID" value="KAK6949307.1"/>
    <property type="molecule type" value="Genomic_DNA"/>
</dbReference>
<comment type="caution">
    <text evidence="1">The sequence shown here is derived from an EMBL/GenBank/DDBJ whole genome shotgun (WGS) entry which is preliminary data.</text>
</comment>
<dbReference type="InterPro" id="IPR015075">
    <property type="entry name" value="AtaL"/>
</dbReference>
<proteinExistence type="predicted"/>
<protein>
    <recommendedName>
        <fullName evidence="3">DUF1857-domain-containing protein</fullName>
    </recommendedName>
</protein>
<keyword evidence="2" id="KW-1185">Reference proteome</keyword>
<name>A0AAX6MA97_9PEZI</name>
<sequence length="170" mass="18787">MVTFNLAYTAPINPSGVSPVLTAPQIWAGLQRKVRRAQDFVPIIEECNVLSEETSQETGNLTVVREVRFVAGQEPNSGSGGSLVKETCIHYPPCRVDFEQPDGSNISNIVSEGPDGELLMTYAFEWEHPGVKEGSEEAKKLEERNRKTARIAVHGTIDTIRRLVKDGELH</sequence>
<gene>
    <name evidence="1" type="ORF">Daesc_009382</name>
</gene>
<dbReference type="AlphaFoldDB" id="A0AAX6MA97"/>
<dbReference type="Gene3D" id="3.30.530.20">
    <property type="match status" value="1"/>
</dbReference>
<evidence type="ECO:0008006" key="3">
    <source>
        <dbReference type="Google" id="ProtNLM"/>
    </source>
</evidence>
<dbReference type="CDD" id="cd08863">
    <property type="entry name" value="SRPBCC_DUF1857"/>
    <property type="match status" value="1"/>
</dbReference>
<dbReference type="InterPro" id="IPR023393">
    <property type="entry name" value="START-like_dom_sf"/>
</dbReference>
<accession>A0AAX6MA97</accession>
<dbReference type="Pfam" id="PF08982">
    <property type="entry name" value="AtaL"/>
    <property type="match status" value="1"/>
</dbReference>
<evidence type="ECO:0000313" key="1">
    <source>
        <dbReference type="EMBL" id="KAK6949307.1"/>
    </source>
</evidence>
<dbReference type="Proteomes" id="UP001369815">
    <property type="component" value="Unassembled WGS sequence"/>
</dbReference>